<reference evidence="2 3" key="1">
    <citation type="submission" date="2016-03" db="EMBL/GenBank/DDBJ databases">
        <title>Genome sequence of Nesiotobacter sp. nov., a moderately halophilic alphaproteobacterium isolated from the Yellow Sea, China.</title>
        <authorList>
            <person name="Zhang G."/>
            <person name="Zhang R."/>
        </authorList>
    </citation>
    <scope>NUCLEOTIDE SEQUENCE [LARGE SCALE GENOMIC DNA]</scope>
    <source>
        <strain evidence="2 3">WB1-6</strain>
    </source>
</reference>
<organism evidence="2 3">
    <name type="scientific">Pseudovibrio exalbescens</name>
    <dbReference type="NCBI Taxonomy" id="197461"/>
    <lineage>
        <taxon>Bacteria</taxon>
        <taxon>Pseudomonadati</taxon>
        <taxon>Pseudomonadota</taxon>
        <taxon>Alphaproteobacteria</taxon>
        <taxon>Hyphomicrobiales</taxon>
        <taxon>Stappiaceae</taxon>
        <taxon>Pseudovibrio</taxon>
    </lineage>
</organism>
<name>A0A1U7JBY8_9HYPH</name>
<accession>A0A1U7JBY8</accession>
<feature type="compositionally biased region" description="Polar residues" evidence="1">
    <location>
        <begin position="1"/>
        <end position="27"/>
    </location>
</feature>
<comment type="caution">
    <text evidence="2">The sequence shown here is derived from an EMBL/GenBank/DDBJ whole genome shotgun (WGS) entry which is preliminary data.</text>
</comment>
<dbReference type="Proteomes" id="UP000185783">
    <property type="component" value="Unassembled WGS sequence"/>
</dbReference>
<evidence type="ECO:0000256" key="1">
    <source>
        <dbReference type="SAM" id="MobiDB-lite"/>
    </source>
</evidence>
<evidence type="ECO:0000313" key="3">
    <source>
        <dbReference type="Proteomes" id="UP000185783"/>
    </source>
</evidence>
<dbReference type="EMBL" id="LVVZ01000051">
    <property type="protein sequence ID" value="OKL42270.1"/>
    <property type="molecule type" value="Genomic_DNA"/>
</dbReference>
<evidence type="ECO:0000313" key="2">
    <source>
        <dbReference type="EMBL" id="OKL42270.1"/>
    </source>
</evidence>
<feature type="region of interest" description="Disordered" evidence="1">
    <location>
        <begin position="1"/>
        <end position="30"/>
    </location>
</feature>
<keyword evidence="3" id="KW-1185">Reference proteome</keyword>
<dbReference type="AlphaFoldDB" id="A0A1U7JBY8"/>
<gene>
    <name evidence="2" type="ORF">A3843_00850</name>
</gene>
<proteinExistence type="predicted"/>
<sequence>MNQRHTGSGTIQHDPSKSLQNRTNHSAGKNLCTRLHDTSENRKISPIWAPVATLIDSTELKNGGRVLNTLTQLIRKAEAREVVFNLHSIQILLQTQVETMNLDYLSPFLQPN</sequence>
<protein>
    <submittedName>
        <fullName evidence="2">Uncharacterized protein</fullName>
    </submittedName>
</protein>